<dbReference type="InterPro" id="IPR013969">
    <property type="entry name" value="Oligosacch_biosynth_Alg14"/>
</dbReference>
<keyword evidence="2" id="KW-0812">Transmembrane</keyword>
<keyword evidence="7" id="KW-1185">Reference proteome</keyword>
<evidence type="ECO:0000256" key="1">
    <source>
        <dbReference type="ARBA" id="ARBA00004389"/>
    </source>
</evidence>
<dbReference type="AlphaFoldDB" id="D6SKU2"/>
<accession>D6SKU2</accession>
<comment type="caution">
    <text evidence="6">The sequence shown here is derived from an EMBL/GenBank/DDBJ whole genome shotgun (WGS) entry which is preliminary data.</text>
</comment>
<dbReference type="Gene3D" id="3.40.50.2000">
    <property type="entry name" value="Glycogen Phosphorylase B"/>
    <property type="match status" value="1"/>
</dbReference>
<keyword evidence="4" id="KW-1133">Transmembrane helix</keyword>
<evidence type="ECO:0000313" key="6">
    <source>
        <dbReference type="EMBL" id="EFI35303.1"/>
    </source>
</evidence>
<dbReference type="GO" id="GO:0004577">
    <property type="term" value="F:N-acetylglucosaminyldiphosphodolichol N-acetylglucosaminyltransferase activity"/>
    <property type="evidence" value="ECO:0007669"/>
    <property type="project" value="TreeGrafter"/>
</dbReference>
<gene>
    <name evidence="6" type="ORF">Dthio_PD2718</name>
</gene>
<evidence type="ECO:0000256" key="4">
    <source>
        <dbReference type="ARBA" id="ARBA00022989"/>
    </source>
</evidence>
<comment type="subcellular location">
    <subcellularLocation>
        <location evidence="1">Endoplasmic reticulum membrane</location>
        <topology evidence="1">Single-pass membrane protein</topology>
    </subcellularLocation>
</comment>
<evidence type="ECO:0000256" key="2">
    <source>
        <dbReference type="ARBA" id="ARBA00022692"/>
    </source>
</evidence>
<organism evidence="6 7">
    <name type="scientific">Desulfonatronospira thiodismutans ASO3-1</name>
    <dbReference type="NCBI Taxonomy" id="555779"/>
    <lineage>
        <taxon>Bacteria</taxon>
        <taxon>Pseudomonadati</taxon>
        <taxon>Thermodesulfobacteriota</taxon>
        <taxon>Desulfovibrionia</taxon>
        <taxon>Desulfovibrionales</taxon>
        <taxon>Desulfonatronovibrionaceae</taxon>
        <taxon>Desulfonatronospira</taxon>
    </lineage>
</organism>
<name>D6SKU2_9BACT</name>
<dbReference type="PANTHER" id="PTHR12154">
    <property type="entry name" value="GLYCOSYL TRANSFERASE-RELATED"/>
    <property type="match status" value="1"/>
</dbReference>
<keyword evidence="5" id="KW-0472">Membrane</keyword>
<protein>
    <submittedName>
        <fullName evidence="6">Oligosaccharide biosynthesis protein Alg14-like protein</fullName>
    </submittedName>
</protein>
<dbReference type="Proteomes" id="UP000005496">
    <property type="component" value="Unassembled WGS sequence"/>
</dbReference>
<dbReference type="eggNOG" id="COG0707">
    <property type="taxonomic scope" value="Bacteria"/>
</dbReference>
<dbReference type="NCBIfam" id="NF041549">
    <property type="entry name" value="PssD"/>
    <property type="match status" value="1"/>
</dbReference>
<dbReference type="GO" id="GO:0006488">
    <property type="term" value="P:dolichol-linked oligosaccharide biosynthetic process"/>
    <property type="evidence" value="ECO:0007669"/>
    <property type="project" value="InterPro"/>
</dbReference>
<keyword evidence="3" id="KW-0256">Endoplasmic reticulum</keyword>
<evidence type="ECO:0000256" key="5">
    <source>
        <dbReference type="ARBA" id="ARBA00023136"/>
    </source>
</evidence>
<evidence type="ECO:0000256" key="3">
    <source>
        <dbReference type="ARBA" id="ARBA00022824"/>
    </source>
</evidence>
<dbReference type="EMBL" id="ACJN02000001">
    <property type="protein sequence ID" value="EFI35303.1"/>
    <property type="molecule type" value="Genomic_DNA"/>
</dbReference>
<dbReference type="PANTHER" id="PTHR12154:SF4">
    <property type="entry name" value="UDP-N-ACETYLGLUCOSAMINE TRANSFERASE SUBUNIT ALG14 HOMOLOG"/>
    <property type="match status" value="1"/>
</dbReference>
<reference evidence="6" key="1">
    <citation type="submission" date="2010-05" db="EMBL/GenBank/DDBJ databases">
        <title>The draft genome of Desulfonatronospira thiodismutans ASO3-1.</title>
        <authorList>
            <consortium name="US DOE Joint Genome Institute (JGI-PGF)"/>
            <person name="Lucas S."/>
            <person name="Copeland A."/>
            <person name="Lapidus A."/>
            <person name="Cheng J.-F."/>
            <person name="Bruce D."/>
            <person name="Goodwin L."/>
            <person name="Pitluck S."/>
            <person name="Chertkov O."/>
            <person name="Brettin T."/>
            <person name="Detter J.C."/>
            <person name="Han C."/>
            <person name="Land M.L."/>
            <person name="Hauser L."/>
            <person name="Kyrpides N."/>
            <person name="Mikhailova N."/>
            <person name="Muyzer G."/>
            <person name="Woyke T."/>
        </authorList>
    </citation>
    <scope>NUCLEOTIDE SEQUENCE [LARGE SCALE GENOMIC DNA]</scope>
    <source>
        <strain evidence="6">ASO3-1</strain>
    </source>
</reference>
<proteinExistence type="predicted"/>
<dbReference type="Pfam" id="PF08660">
    <property type="entry name" value="Alg14"/>
    <property type="match status" value="1"/>
</dbReference>
<sequence>MVNICVGASAGGHLNQLILLIDNATNWPCKPDLCVTTHQQVVGKLSNKYGNTVVLGDCNRNTILGIINVLYKSFLIAKKYKPKVIISTGSLPIAIFCLWGKIMGARIIWIDSIANIDSLSMSGKLVYRFADLFLVQWEELVSIFPKAKYSGKLI</sequence>
<evidence type="ECO:0000313" key="7">
    <source>
        <dbReference type="Proteomes" id="UP000005496"/>
    </source>
</evidence>